<accession>A0ABM7U140</accession>
<sequence>MVSSVRLCIDKIIGNANPAVSSDDGGRESAVNAARIDSRHSNYTHQTFKFL</sequence>
<organism evidence="1 2">
    <name type="scientific">Paraburkholderia terrae</name>
    <dbReference type="NCBI Taxonomy" id="311230"/>
    <lineage>
        <taxon>Bacteria</taxon>
        <taxon>Pseudomonadati</taxon>
        <taxon>Pseudomonadota</taxon>
        <taxon>Betaproteobacteria</taxon>
        <taxon>Burkholderiales</taxon>
        <taxon>Burkholderiaceae</taxon>
        <taxon>Paraburkholderia</taxon>
    </lineage>
</organism>
<reference evidence="1 2" key="1">
    <citation type="journal article" date="2022" name="Front. Microbiol.">
        <title>Identification and characterization of a novel class of self-sufficient cytochrome P450 hydroxylase involved in cyclohexanecarboxylate degradation in Paraburkholderia terrae strain KU-64.</title>
        <authorList>
            <person name="Yamamoto T."/>
            <person name="Hasegawa Y."/>
            <person name="Iwaki H."/>
        </authorList>
    </citation>
    <scope>NUCLEOTIDE SEQUENCE [LARGE SCALE GENOMIC DNA]</scope>
    <source>
        <strain evidence="1 2">KU-64</strain>
    </source>
</reference>
<evidence type="ECO:0000313" key="1">
    <source>
        <dbReference type="EMBL" id="BCZ84894.1"/>
    </source>
</evidence>
<gene>
    <name evidence="1" type="ORF">PTKU64_85690</name>
</gene>
<dbReference type="Proteomes" id="UP001319874">
    <property type="component" value="Chromosome 4"/>
</dbReference>
<evidence type="ECO:0000313" key="2">
    <source>
        <dbReference type="Proteomes" id="UP001319874"/>
    </source>
</evidence>
<keyword evidence="2" id="KW-1185">Reference proteome</keyword>
<dbReference type="EMBL" id="AP024958">
    <property type="protein sequence ID" value="BCZ84894.1"/>
    <property type="molecule type" value="Genomic_DNA"/>
</dbReference>
<proteinExistence type="predicted"/>
<name>A0ABM7U140_9BURK</name>
<protein>
    <submittedName>
        <fullName evidence="1">Uncharacterized protein</fullName>
    </submittedName>
</protein>